<keyword evidence="13" id="KW-0961">Cell wall biogenesis/degradation</keyword>
<dbReference type="Pfam" id="PF00912">
    <property type="entry name" value="Transgly"/>
    <property type="match status" value="1"/>
</dbReference>
<dbReference type="InterPro" id="IPR001264">
    <property type="entry name" value="Glyco_trans_51"/>
</dbReference>
<comment type="caution">
    <text evidence="18">The sequence shown here is derived from an EMBL/GenBank/DDBJ whole genome shotgun (WGS) entry which is preliminary data.</text>
</comment>
<dbReference type="GO" id="GO:0008955">
    <property type="term" value="F:peptidoglycan glycosyltransferase activity"/>
    <property type="evidence" value="ECO:0007669"/>
    <property type="project" value="UniProtKB-EC"/>
</dbReference>
<evidence type="ECO:0000256" key="11">
    <source>
        <dbReference type="ARBA" id="ARBA00023136"/>
    </source>
</evidence>
<keyword evidence="11 16" id="KW-0472">Membrane</keyword>
<comment type="catalytic activity">
    <reaction evidence="15">
        <text>[GlcNAc-(1-&gt;4)-Mur2Ac(oyl-L-Ala-gamma-D-Glu-L-Lys-D-Ala-D-Ala)](n)-di-trans,octa-cis-undecaprenyl diphosphate + beta-D-GlcNAc-(1-&gt;4)-Mur2Ac(oyl-L-Ala-gamma-D-Glu-L-Lys-D-Ala-D-Ala)-di-trans,octa-cis-undecaprenyl diphosphate = [GlcNAc-(1-&gt;4)-Mur2Ac(oyl-L-Ala-gamma-D-Glu-L-Lys-D-Ala-D-Ala)](n+1)-di-trans,octa-cis-undecaprenyl diphosphate + di-trans,octa-cis-undecaprenyl diphosphate + H(+)</text>
        <dbReference type="Rhea" id="RHEA:23708"/>
        <dbReference type="Rhea" id="RHEA-COMP:9602"/>
        <dbReference type="Rhea" id="RHEA-COMP:9603"/>
        <dbReference type="ChEBI" id="CHEBI:15378"/>
        <dbReference type="ChEBI" id="CHEBI:58405"/>
        <dbReference type="ChEBI" id="CHEBI:60033"/>
        <dbReference type="ChEBI" id="CHEBI:78435"/>
        <dbReference type="EC" id="2.4.99.28"/>
    </reaction>
</comment>
<comment type="subcellular location">
    <subcellularLocation>
        <location evidence="1">Cell membrane</location>
    </subcellularLocation>
</comment>
<evidence type="ECO:0000313" key="18">
    <source>
        <dbReference type="EMBL" id="PIP53450.1"/>
    </source>
</evidence>
<dbReference type="InterPro" id="IPR036950">
    <property type="entry name" value="PBP_transglycosylase"/>
</dbReference>
<evidence type="ECO:0000256" key="6">
    <source>
        <dbReference type="ARBA" id="ARBA00022676"/>
    </source>
</evidence>
<dbReference type="SUPFAM" id="SSF53955">
    <property type="entry name" value="Lysozyme-like"/>
    <property type="match status" value="1"/>
</dbReference>
<evidence type="ECO:0000256" key="14">
    <source>
        <dbReference type="ARBA" id="ARBA00034000"/>
    </source>
</evidence>
<dbReference type="GO" id="GO:0030288">
    <property type="term" value="C:outer membrane-bounded periplasmic space"/>
    <property type="evidence" value="ECO:0007669"/>
    <property type="project" value="TreeGrafter"/>
</dbReference>
<sequence length="355" mass="40999">MLESFYQNKIKAIKNIFKVNEFSLLRYINNLYNKAKVICHNIHMKLIDKIFPHRIWKKRLNDLKRQQMLERIPIFNRKRKRGFLNNLNKAKIFKYAAIGSFVGLVLLVLTGIATFAWFAKDLPQPDKIIRRDGYTTKLFDRSGNLLYEVYADEKRIPATLEAIPLTMRQATIAIEDKDFYKHEGFDLKGYLRIVYNVIFKRRLIGGSTLTQQLVKNVLLSQERTLTRKIKELVLAIQIERLYSKDEILQIYLNEAPYGGTAWGVATAAETYFGKSVKDLNLVESAVLAGLPQSPSYYSPYGIHPDAFKGRTADVLRRMREDGYIPKDQEKQALADLEQIKFSDPGVGINAPHFVM</sequence>
<feature type="domain" description="Glycosyl transferase family 51" evidence="17">
    <location>
        <begin position="143"/>
        <end position="318"/>
    </location>
</feature>
<feature type="transmembrane region" description="Helical" evidence="16">
    <location>
        <begin position="95"/>
        <end position="119"/>
    </location>
</feature>
<keyword evidence="4" id="KW-1003">Cell membrane</keyword>
<evidence type="ECO:0000256" key="15">
    <source>
        <dbReference type="ARBA" id="ARBA00049902"/>
    </source>
</evidence>
<accession>A0A2H0B8R8</accession>
<reference evidence="18 19" key="1">
    <citation type="submission" date="2017-09" db="EMBL/GenBank/DDBJ databases">
        <title>Depth-based differentiation of microbial function through sediment-hosted aquifers and enrichment of novel symbionts in the deep terrestrial subsurface.</title>
        <authorList>
            <person name="Probst A.J."/>
            <person name="Ladd B."/>
            <person name="Jarett J.K."/>
            <person name="Geller-Mcgrath D.E."/>
            <person name="Sieber C.M."/>
            <person name="Emerson J.B."/>
            <person name="Anantharaman K."/>
            <person name="Thomas B.C."/>
            <person name="Malmstrom R."/>
            <person name="Stieglmeier M."/>
            <person name="Klingl A."/>
            <person name="Woyke T."/>
            <person name="Ryan C.M."/>
            <person name="Banfield J.F."/>
        </authorList>
    </citation>
    <scope>NUCLEOTIDE SEQUENCE [LARGE SCALE GENOMIC DNA]</scope>
    <source>
        <strain evidence="18">CG23_combo_of_CG06-09_8_20_14_all_34_8</strain>
    </source>
</reference>
<evidence type="ECO:0000256" key="9">
    <source>
        <dbReference type="ARBA" id="ARBA00022960"/>
    </source>
</evidence>
<dbReference type="GO" id="GO:0005886">
    <property type="term" value="C:plasma membrane"/>
    <property type="evidence" value="ECO:0007669"/>
    <property type="project" value="UniProtKB-SubCell"/>
</dbReference>
<comment type="similarity">
    <text evidence="2">In the C-terminal section; belongs to the transpeptidase family.</text>
</comment>
<dbReference type="Gene3D" id="1.10.3810.10">
    <property type="entry name" value="Biosynthetic peptidoglycan transglycosylase-like"/>
    <property type="match status" value="1"/>
</dbReference>
<keyword evidence="5" id="KW-0645">Protease</keyword>
<evidence type="ECO:0000256" key="5">
    <source>
        <dbReference type="ARBA" id="ARBA00022645"/>
    </source>
</evidence>
<keyword evidence="6" id="KW-0328">Glycosyltransferase</keyword>
<dbReference type="GO" id="GO:0008360">
    <property type="term" value="P:regulation of cell shape"/>
    <property type="evidence" value="ECO:0007669"/>
    <property type="project" value="UniProtKB-KW"/>
</dbReference>
<name>A0A2H0B8R8_9BACT</name>
<keyword evidence="12" id="KW-0511">Multifunctional enzyme</keyword>
<dbReference type="GO" id="GO:0009252">
    <property type="term" value="P:peptidoglycan biosynthetic process"/>
    <property type="evidence" value="ECO:0007669"/>
    <property type="project" value="UniProtKB-KW"/>
</dbReference>
<dbReference type="EMBL" id="PCSR01000020">
    <property type="protein sequence ID" value="PIP53450.1"/>
    <property type="molecule type" value="Genomic_DNA"/>
</dbReference>
<dbReference type="GO" id="GO:0071555">
    <property type="term" value="P:cell wall organization"/>
    <property type="evidence" value="ECO:0007669"/>
    <property type="project" value="UniProtKB-KW"/>
</dbReference>
<dbReference type="GO" id="GO:0009002">
    <property type="term" value="F:serine-type D-Ala-D-Ala carboxypeptidase activity"/>
    <property type="evidence" value="ECO:0007669"/>
    <property type="project" value="UniProtKB-EC"/>
</dbReference>
<evidence type="ECO:0000313" key="19">
    <source>
        <dbReference type="Proteomes" id="UP000229459"/>
    </source>
</evidence>
<proteinExistence type="inferred from homology"/>
<dbReference type="InterPro" id="IPR023346">
    <property type="entry name" value="Lysozyme-like_dom_sf"/>
</dbReference>
<keyword evidence="16" id="KW-1133">Transmembrane helix</keyword>
<evidence type="ECO:0000256" key="4">
    <source>
        <dbReference type="ARBA" id="ARBA00022475"/>
    </source>
</evidence>
<comment type="catalytic activity">
    <reaction evidence="14">
        <text>Preferential cleavage: (Ac)2-L-Lys-D-Ala-|-D-Ala. Also transpeptidation of peptidyl-alanyl moieties that are N-acyl substituents of D-alanine.</text>
        <dbReference type="EC" id="3.4.16.4"/>
    </reaction>
</comment>
<evidence type="ECO:0000256" key="2">
    <source>
        <dbReference type="ARBA" id="ARBA00007090"/>
    </source>
</evidence>
<keyword evidence="5" id="KW-0121">Carboxypeptidase</keyword>
<organism evidence="18 19">
    <name type="scientific">Candidatus Beckwithbacteria bacterium CG23_combo_of_CG06-09_8_20_14_all_34_8</name>
    <dbReference type="NCBI Taxonomy" id="1974497"/>
    <lineage>
        <taxon>Bacteria</taxon>
        <taxon>Candidatus Beckwithiibacteriota</taxon>
    </lineage>
</organism>
<comment type="similarity">
    <text evidence="3">In the N-terminal section; belongs to the glycosyltransferase 51 family.</text>
</comment>
<evidence type="ECO:0000256" key="13">
    <source>
        <dbReference type="ARBA" id="ARBA00023316"/>
    </source>
</evidence>
<gene>
    <name evidence="18" type="ORF">COX08_00965</name>
</gene>
<evidence type="ECO:0000256" key="7">
    <source>
        <dbReference type="ARBA" id="ARBA00022679"/>
    </source>
</evidence>
<keyword evidence="16" id="KW-0812">Transmembrane</keyword>
<keyword evidence="8" id="KW-0378">Hydrolase</keyword>
<evidence type="ECO:0000256" key="3">
    <source>
        <dbReference type="ARBA" id="ARBA00007739"/>
    </source>
</evidence>
<evidence type="ECO:0000259" key="17">
    <source>
        <dbReference type="Pfam" id="PF00912"/>
    </source>
</evidence>
<evidence type="ECO:0000256" key="16">
    <source>
        <dbReference type="SAM" id="Phobius"/>
    </source>
</evidence>
<dbReference type="FunFam" id="1.10.3810.10:FF:000001">
    <property type="entry name" value="Penicillin-binding protein 1A"/>
    <property type="match status" value="1"/>
</dbReference>
<dbReference type="InterPro" id="IPR050396">
    <property type="entry name" value="Glycosyltr_51/Transpeptidase"/>
</dbReference>
<keyword evidence="9" id="KW-0133">Cell shape</keyword>
<dbReference type="Proteomes" id="UP000229459">
    <property type="component" value="Unassembled WGS sequence"/>
</dbReference>
<dbReference type="AlphaFoldDB" id="A0A2H0B8R8"/>
<dbReference type="PANTHER" id="PTHR32282">
    <property type="entry name" value="BINDING PROTEIN TRANSPEPTIDASE, PUTATIVE-RELATED"/>
    <property type="match status" value="1"/>
</dbReference>
<evidence type="ECO:0000256" key="12">
    <source>
        <dbReference type="ARBA" id="ARBA00023268"/>
    </source>
</evidence>
<feature type="non-terminal residue" evidence="18">
    <location>
        <position position="355"/>
    </location>
</feature>
<keyword evidence="10" id="KW-0573">Peptidoglycan synthesis</keyword>
<evidence type="ECO:0000256" key="10">
    <source>
        <dbReference type="ARBA" id="ARBA00022984"/>
    </source>
</evidence>
<dbReference type="PANTHER" id="PTHR32282:SF11">
    <property type="entry name" value="PENICILLIN-BINDING PROTEIN 1B"/>
    <property type="match status" value="1"/>
</dbReference>
<protein>
    <recommendedName>
        <fullName evidence="17">Glycosyl transferase family 51 domain-containing protein</fullName>
    </recommendedName>
</protein>
<evidence type="ECO:0000256" key="8">
    <source>
        <dbReference type="ARBA" id="ARBA00022801"/>
    </source>
</evidence>
<keyword evidence="7" id="KW-0808">Transferase</keyword>
<evidence type="ECO:0000256" key="1">
    <source>
        <dbReference type="ARBA" id="ARBA00004236"/>
    </source>
</evidence>